<dbReference type="Proteomes" id="UP000030655">
    <property type="component" value="Unassembled WGS sequence"/>
</dbReference>
<dbReference type="OrthoDB" id="2191051at2759"/>
<dbReference type="HOGENOM" id="CLU_073349_0_0_1"/>
<gene>
    <name evidence="1" type="ORF">H312_01141</name>
</gene>
<dbReference type="VEuPathDB" id="MicrosporidiaDB:H312_01141"/>
<feature type="non-terminal residue" evidence="1">
    <location>
        <position position="1"/>
    </location>
</feature>
<keyword evidence="2" id="KW-1185">Reference proteome</keyword>
<evidence type="ECO:0000313" key="2">
    <source>
        <dbReference type="Proteomes" id="UP000030655"/>
    </source>
</evidence>
<evidence type="ECO:0000313" key="1">
    <source>
        <dbReference type="EMBL" id="KCZ81386.1"/>
    </source>
</evidence>
<accession>A0A059F335</accession>
<name>A0A059F335_9MICR</name>
<sequence>MNLNKKTITETVYFLNNLTVEEELDIIDAQVKQIHLTQTETVKPIVKSCGNYLYNRDESLYDEQSFCSKGIDQEQSIISSVVTSVLFLPPFYNFVQYLMHTDKNFSENETFVKIFELMKYYQEKNVRLPQLKFPRIELAINSYSNDVNVIFNELLESLHMDLVRRYYYTENTWKDAIENIHKPKQIFNEYSPIVDLFQSKIKKNFYKKSTIETEYINFMEVDLCKIDFNKFIQSISPFEGKLSVLKHPHIMTFRLLNCNTTIPENIKIQSKTYKLKSLVCSEEDTYFSLVNNGGWIKLGERGETVGTINLDSQIELAFYVATDYDFEF</sequence>
<organism evidence="1 2">
    <name type="scientific">Anncaliia algerae PRA339</name>
    <dbReference type="NCBI Taxonomy" id="1288291"/>
    <lineage>
        <taxon>Eukaryota</taxon>
        <taxon>Fungi</taxon>
        <taxon>Fungi incertae sedis</taxon>
        <taxon>Microsporidia</taxon>
        <taxon>Tubulinosematoidea</taxon>
        <taxon>Tubulinosematidae</taxon>
        <taxon>Anncaliia</taxon>
    </lineage>
</organism>
<dbReference type="EMBL" id="KK365143">
    <property type="protein sequence ID" value="KCZ81386.1"/>
    <property type="molecule type" value="Genomic_DNA"/>
</dbReference>
<reference evidence="1 2" key="2">
    <citation type="submission" date="2014-03" db="EMBL/GenBank/DDBJ databases">
        <title>The Genome Sequence of Anncaliia algerae insect isolate PRA339.</title>
        <authorList>
            <consortium name="The Broad Institute Genome Sequencing Platform"/>
            <consortium name="The Broad Institute Genome Sequencing Center for Infectious Disease"/>
            <person name="Cuomo C."/>
            <person name="Becnel J."/>
            <person name="Sanscrainte N."/>
            <person name="Walker B."/>
            <person name="Young S.K."/>
            <person name="Zeng Q."/>
            <person name="Gargeya S."/>
            <person name="Fitzgerald M."/>
            <person name="Haas B."/>
            <person name="Abouelleil A."/>
            <person name="Alvarado L."/>
            <person name="Arachchi H.M."/>
            <person name="Berlin A.M."/>
            <person name="Chapman S.B."/>
            <person name="Dewar J."/>
            <person name="Goldberg J."/>
            <person name="Griggs A."/>
            <person name="Gujja S."/>
            <person name="Hansen M."/>
            <person name="Howarth C."/>
            <person name="Imamovic A."/>
            <person name="Larimer J."/>
            <person name="McCowan C."/>
            <person name="Murphy C."/>
            <person name="Neiman D."/>
            <person name="Pearson M."/>
            <person name="Priest M."/>
            <person name="Roberts A."/>
            <person name="Saif S."/>
            <person name="Shea T."/>
            <person name="Sisk P."/>
            <person name="Sykes S."/>
            <person name="Wortman J."/>
            <person name="Nusbaum C."/>
            <person name="Birren B."/>
        </authorList>
    </citation>
    <scope>NUCLEOTIDE SEQUENCE [LARGE SCALE GENOMIC DNA]</scope>
    <source>
        <strain evidence="1 2">PRA339</strain>
    </source>
</reference>
<reference evidence="2" key="1">
    <citation type="submission" date="2013-02" db="EMBL/GenBank/DDBJ databases">
        <authorList>
            <consortium name="The Broad Institute Genome Sequencing Platform"/>
            <person name="Cuomo C."/>
            <person name="Becnel J."/>
            <person name="Sanscrainte N."/>
            <person name="Walker B."/>
            <person name="Young S.K."/>
            <person name="Zeng Q."/>
            <person name="Gargeya S."/>
            <person name="Fitzgerald M."/>
            <person name="Haas B."/>
            <person name="Abouelleil A."/>
            <person name="Alvarado L."/>
            <person name="Arachchi H.M."/>
            <person name="Berlin A.M."/>
            <person name="Chapman S.B."/>
            <person name="Dewar J."/>
            <person name="Goldberg J."/>
            <person name="Griggs A."/>
            <person name="Gujja S."/>
            <person name="Hansen M."/>
            <person name="Howarth C."/>
            <person name="Imamovic A."/>
            <person name="Larimer J."/>
            <person name="McCowan C."/>
            <person name="Murphy C."/>
            <person name="Neiman D."/>
            <person name="Pearson M."/>
            <person name="Priest M."/>
            <person name="Roberts A."/>
            <person name="Saif S."/>
            <person name="Shea T."/>
            <person name="Sisk P."/>
            <person name="Sykes S."/>
            <person name="Wortman J."/>
            <person name="Nusbaum C."/>
            <person name="Birren B."/>
        </authorList>
    </citation>
    <scope>NUCLEOTIDE SEQUENCE [LARGE SCALE GENOMIC DNA]</scope>
    <source>
        <strain evidence="2">PRA339</strain>
    </source>
</reference>
<protein>
    <submittedName>
        <fullName evidence="1">Uncharacterized protein</fullName>
    </submittedName>
</protein>
<proteinExistence type="predicted"/>
<dbReference type="AlphaFoldDB" id="A0A059F335"/>